<name>A0A4Z2FMI5_9TELE</name>
<evidence type="ECO:0000256" key="1">
    <source>
        <dbReference type="SAM" id="MobiDB-lite"/>
    </source>
</evidence>
<dbReference type="OrthoDB" id="425082at2759"/>
<dbReference type="Proteomes" id="UP000314294">
    <property type="component" value="Unassembled WGS sequence"/>
</dbReference>
<gene>
    <name evidence="2" type="primary">Ccdc189</name>
    <name evidence="2" type="ORF">EYF80_047816</name>
</gene>
<comment type="caution">
    <text evidence="2">The sequence shown here is derived from an EMBL/GenBank/DDBJ whole genome shotgun (WGS) entry which is preliminary data.</text>
</comment>
<accession>A0A4Z2FMI5</accession>
<evidence type="ECO:0000313" key="3">
    <source>
        <dbReference type="Proteomes" id="UP000314294"/>
    </source>
</evidence>
<dbReference type="AlphaFoldDB" id="A0A4Z2FMI5"/>
<sequence length="116" mass="13296">MRPPFSIDLFSSEEAACILKYIHNRYLRHYKLYKYIFTPQVKLDLSLTYCGTPAQDEAPMEDASDPDLKSELKALIEKEVREQMALASGRLERRMADMEEAPPPPHRARAAGAKKQ</sequence>
<organism evidence="2 3">
    <name type="scientific">Liparis tanakae</name>
    <name type="common">Tanaka's snailfish</name>
    <dbReference type="NCBI Taxonomy" id="230148"/>
    <lineage>
        <taxon>Eukaryota</taxon>
        <taxon>Metazoa</taxon>
        <taxon>Chordata</taxon>
        <taxon>Craniata</taxon>
        <taxon>Vertebrata</taxon>
        <taxon>Euteleostomi</taxon>
        <taxon>Actinopterygii</taxon>
        <taxon>Neopterygii</taxon>
        <taxon>Teleostei</taxon>
        <taxon>Neoteleostei</taxon>
        <taxon>Acanthomorphata</taxon>
        <taxon>Eupercaria</taxon>
        <taxon>Perciformes</taxon>
        <taxon>Cottioidei</taxon>
        <taxon>Cottales</taxon>
        <taxon>Liparidae</taxon>
        <taxon>Liparis</taxon>
    </lineage>
</organism>
<dbReference type="EMBL" id="SRLO01001067">
    <property type="protein sequence ID" value="TNN42014.1"/>
    <property type="molecule type" value="Genomic_DNA"/>
</dbReference>
<dbReference type="InterPro" id="IPR032727">
    <property type="entry name" value="CLAMP"/>
</dbReference>
<feature type="region of interest" description="Disordered" evidence="1">
    <location>
        <begin position="89"/>
        <end position="116"/>
    </location>
</feature>
<keyword evidence="3" id="KW-1185">Reference proteome</keyword>
<dbReference type="Pfam" id="PF14769">
    <property type="entry name" value="CLAMP"/>
    <property type="match status" value="1"/>
</dbReference>
<dbReference type="PANTHER" id="PTHR28457">
    <property type="entry name" value="COILED-COIL DOMAIN-CONTAINING PROTEIN 189"/>
    <property type="match status" value="1"/>
</dbReference>
<proteinExistence type="predicted"/>
<dbReference type="PANTHER" id="PTHR28457:SF1">
    <property type="entry name" value="CILIA- AND FLAGELLA-ASSOCIATED PROTEIN 119"/>
    <property type="match status" value="1"/>
</dbReference>
<evidence type="ECO:0000313" key="2">
    <source>
        <dbReference type="EMBL" id="TNN42014.1"/>
    </source>
</evidence>
<feature type="compositionally biased region" description="Basic residues" evidence="1">
    <location>
        <begin position="106"/>
        <end position="116"/>
    </location>
</feature>
<reference evidence="2 3" key="1">
    <citation type="submission" date="2019-03" db="EMBL/GenBank/DDBJ databases">
        <title>First draft genome of Liparis tanakae, snailfish: a comprehensive survey of snailfish specific genes.</title>
        <authorList>
            <person name="Kim W."/>
            <person name="Song I."/>
            <person name="Jeong J.-H."/>
            <person name="Kim D."/>
            <person name="Kim S."/>
            <person name="Ryu S."/>
            <person name="Song J.Y."/>
            <person name="Lee S.K."/>
        </authorList>
    </citation>
    <scope>NUCLEOTIDE SEQUENCE [LARGE SCALE GENOMIC DNA]</scope>
    <source>
        <tissue evidence="2">Muscle</tissue>
    </source>
</reference>
<protein>
    <submittedName>
        <fullName evidence="2">Coiled-coil domain-containing protein 189</fullName>
    </submittedName>
</protein>